<gene>
    <name evidence="5" type="ORF">BC659_0968</name>
</gene>
<dbReference type="GO" id="GO:0000976">
    <property type="term" value="F:transcription cis-regulatory region binding"/>
    <property type="evidence" value="ECO:0007669"/>
    <property type="project" value="TreeGrafter"/>
</dbReference>
<keyword evidence="1" id="KW-0805">Transcription regulation</keyword>
<dbReference type="PROSITE" id="PS50932">
    <property type="entry name" value="HTH_LACI_2"/>
    <property type="match status" value="1"/>
</dbReference>
<dbReference type="SUPFAM" id="SSF53822">
    <property type="entry name" value="Periplasmic binding protein-like I"/>
    <property type="match status" value="1"/>
</dbReference>
<comment type="caution">
    <text evidence="5">The sequence shown here is derived from an EMBL/GenBank/DDBJ whole genome shotgun (WGS) entry which is preliminary data.</text>
</comment>
<dbReference type="Gene3D" id="1.10.260.40">
    <property type="entry name" value="lambda repressor-like DNA-binding domains"/>
    <property type="match status" value="1"/>
</dbReference>
<reference evidence="5 6" key="1">
    <citation type="submission" date="2019-03" db="EMBL/GenBank/DDBJ databases">
        <title>Genomic Encyclopedia of Archaeal and Bacterial Type Strains, Phase II (KMG-II): from individual species to whole genera.</title>
        <authorList>
            <person name="Goeker M."/>
        </authorList>
    </citation>
    <scope>NUCLEOTIDE SEQUENCE [LARGE SCALE GENOMIC DNA]</scope>
    <source>
        <strain evidence="5 6">DSM 28323</strain>
    </source>
</reference>
<keyword evidence="6" id="KW-1185">Reference proteome</keyword>
<dbReference type="GO" id="GO:0003700">
    <property type="term" value="F:DNA-binding transcription factor activity"/>
    <property type="evidence" value="ECO:0007669"/>
    <property type="project" value="TreeGrafter"/>
</dbReference>
<dbReference type="EMBL" id="SNWP01000010">
    <property type="protein sequence ID" value="TDO28886.1"/>
    <property type="molecule type" value="Genomic_DNA"/>
</dbReference>
<evidence type="ECO:0000313" key="5">
    <source>
        <dbReference type="EMBL" id="TDO28886.1"/>
    </source>
</evidence>
<evidence type="ECO:0000256" key="3">
    <source>
        <dbReference type="ARBA" id="ARBA00023163"/>
    </source>
</evidence>
<dbReference type="SMART" id="SM00354">
    <property type="entry name" value="HTH_LACI"/>
    <property type="match status" value="1"/>
</dbReference>
<dbReference type="PANTHER" id="PTHR30146">
    <property type="entry name" value="LACI-RELATED TRANSCRIPTIONAL REPRESSOR"/>
    <property type="match status" value="1"/>
</dbReference>
<organism evidence="5 6">
    <name type="scientific">Sediminibacterium goheungense</name>
    <dbReference type="NCBI Taxonomy" id="1086393"/>
    <lineage>
        <taxon>Bacteria</taxon>
        <taxon>Pseudomonadati</taxon>
        <taxon>Bacteroidota</taxon>
        <taxon>Chitinophagia</taxon>
        <taxon>Chitinophagales</taxon>
        <taxon>Chitinophagaceae</taxon>
        <taxon>Sediminibacterium</taxon>
    </lineage>
</organism>
<dbReference type="Pfam" id="PF00356">
    <property type="entry name" value="LacI"/>
    <property type="match status" value="1"/>
</dbReference>
<dbReference type="PANTHER" id="PTHR30146:SF109">
    <property type="entry name" value="HTH-TYPE TRANSCRIPTIONAL REGULATOR GALS"/>
    <property type="match status" value="1"/>
</dbReference>
<dbReference type="AlphaFoldDB" id="A0A4R6J3M5"/>
<keyword evidence="2" id="KW-0238">DNA-binding</keyword>
<dbReference type="InterPro" id="IPR010982">
    <property type="entry name" value="Lambda_DNA-bd_dom_sf"/>
</dbReference>
<dbReference type="Proteomes" id="UP000295741">
    <property type="component" value="Unassembled WGS sequence"/>
</dbReference>
<dbReference type="CDD" id="cd06267">
    <property type="entry name" value="PBP1_LacI_sugar_binding-like"/>
    <property type="match status" value="1"/>
</dbReference>
<evidence type="ECO:0000256" key="1">
    <source>
        <dbReference type="ARBA" id="ARBA00023015"/>
    </source>
</evidence>
<dbReference type="RefSeq" id="WP_133473501.1">
    <property type="nucleotide sequence ID" value="NZ_SNWP01000010.1"/>
</dbReference>
<dbReference type="SUPFAM" id="SSF47413">
    <property type="entry name" value="lambda repressor-like DNA-binding domains"/>
    <property type="match status" value="1"/>
</dbReference>
<sequence length="336" mass="38114">MAKPIPTIKEIARKLNVSASTVSRALHDHPRIGLKTKERVKKLAGELGYEPNSQAIFFKQQKTFVIGVILPSIREEFFSQAISGIEAVTTQSDYTILFAQSYDDYKREVIVAETMKRQRVDGLIISLSKETTKLQHLEAFKEMNIPVVYFDRVPAGDACHKVSCNMKTGTVEMIHWLFSEGLKRIAIINGPKALFASKERLAGYMEGMQQHKLKVDMQLVEETDFSEDSTYKAVSNLLSLKKLPQAIISFNDYVHMDAVKAALKKKVKVNRDLLFVSYSNLNITGYTSYPPAASIEQYPYEQGKMAAEILFQLLNNKQNTDQSYIRQQLIPKLVLH</sequence>
<dbReference type="OrthoDB" id="667031at2"/>
<evidence type="ECO:0000259" key="4">
    <source>
        <dbReference type="PROSITE" id="PS50932"/>
    </source>
</evidence>
<evidence type="ECO:0000256" key="2">
    <source>
        <dbReference type="ARBA" id="ARBA00023125"/>
    </source>
</evidence>
<feature type="domain" description="HTH lacI-type" evidence="4">
    <location>
        <begin position="6"/>
        <end position="60"/>
    </location>
</feature>
<dbReference type="Gene3D" id="3.40.50.2300">
    <property type="match status" value="2"/>
</dbReference>
<accession>A0A4R6J3M5</accession>
<name>A0A4R6J3M5_9BACT</name>
<dbReference type="InterPro" id="IPR000843">
    <property type="entry name" value="HTH_LacI"/>
</dbReference>
<dbReference type="InterPro" id="IPR028082">
    <property type="entry name" value="Peripla_BP_I"/>
</dbReference>
<dbReference type="InterPro" id="IPR025997">
    <property type="entry name" value="SBP_2_dom"/>
</dbReference>
<keyword evidence="3" id="KW-0804">Transcription</keyword>
<dbReference type="Pfam" id="PF13407">
    <property type="entry name" value="Peripla_BP_4"/>
    <property type="match status" value="1"/>
</dbReference>
<proteinExistence type="predicted"/>
<evidence type="ECO:0000313" key="6">
    <source>
        <dbReference type="Proteomes" id="UP000295741"/>
    </source>
</evidence>
<dbReference type="CDD" id="cd01392">
    <property type="entry name" value="HTH_LacI"/>
    <property type="match status" value="1"/>
</dbReference>
<protein>
    <submittedName>
        <fullName evidence="5">LacI family transcriptional regulator</fullName>
    </submittedName>
</protein>